<reference evidence="1" key="1">
    <citation type="journal article" date="2021" name="New Phytol.">
        <title>Evolutionary innovations through gain and loss of genes in the ectomycorrhizal Boletales.</title>
        <authorList>
            <person name="Wu G."/>
            <person name="Miyauchi S."/>
            <person name="Morin E."/>
            <person name="Kuo A."/>
            <person name="Drula E."/>
            <person name="Varga T."/>
            <person name="Kohler A."/>
            <person name="Feng B."/>
            <person name="Cao Y."/>
            <person name="Lipzen A."/>
            <person name="Daum C."/>
            <person name="Hundley H."/>
            <person name="Pangilinan J."/>
            <person name="Johnson J."/>
            <person name="Barry K."/>
            <person name="LaButti K."/>
            <person name="Ng V."/>
            <person name="Ahrendt S."/>
            <person name="Min B."/>
            <person name="Choi I.G."/>
            <person name="Park H."/>
            <person name="Plett J.M."/>
            <person name="Magnuson J."/>
            <person name="Spatafora J.W."/>
            <person name="Nagy L.G."/>
            <person name="Henrissat B."/>
            <person name="Grigoriev I.V."/>
            <person name="Yang Z.L."/>
            <person name="Xu J."/>
            <person name="Martin F.M."/>
        </authorList>
    </citation>
    <scope>NUCLEOTIDE SEQUENCE</scope>
    <source>
        <strain evidence="1">ATCC 28755</strain>
    </source>
</reference>
<name>A0ACB8A8Q9_9AGAM</name>
<keyword evidence="2" id="KW-1185">Reference proteome</keyword>
<sequence length="585" mass="65654">MRDSISQNIPVWVFEASPQLNAEHCIARYRLLNEIGQVLGAALRDFQKTVCPAFNTRELKREADARNRRSNTQSNQRRKQPKIDLAARNSAAAASGLPAADGTHAARRPKTLNLQTYKLHALGDYADCIRRYGTTDSYSTEPGELEHRTPKRWYTRTSRKQYVGQITRIERRQTRIRRIRERLGNRTGGSSETHADEDSAMACPSGVHHVIGSSQNIPCDIPSFVQKYTGDPAIQEFVPRLKKHLLPRIRAQLQSEMSELGGPPTCDEHAEVLSGDDYRFVFFKNERIYEHKLMRINCTTYDVRRAQDVVNPSTSHNNIMVLASAVASDGSEGYSNHHPFLYARIIGIFHANVIYTGPGTPDYSPRRLEFLWVRWYKIIEHPAAGWDACKLDRVCFHPMASEDAFGFLDPNDVLRSCHLIPAFAFGKVHADGTGLSRCIDDSQDWRSYYVNRFVDRDMVMRYHIGLGVGHVHTIPDHDHLSANGNSLSADREHEPEEAVNNSSNPHEEGELEGAEGPGDSKLADDDSGAESDGLSNGSEGTYERSDDDVDVESAPEEYSSSEGDLQDELILDMYGIDDLDAGSYD</sequence>
<evidence type="ECO:0000313" key="2">
    <source>
        <dbReference type="Proteomes" id="UP000790377"/>
    </source>
</evidence>
<comment type="caution">
    <text evidence="1">The sequence shown here is derived from an EMBL/GenBank/DDBJ whole genome shotgun (WGS) entry which is preliminary data.</text>
</comment>
<organism evidence="1 2">
    <name type="scientific">Hygrophoropsis aurantiaca</name>
    <dbReference type="NCBI Taxonomy" id="72124"/>
    <lineage>
        <taxon>Eukaryota</taxon>
        <taxon>Fungi</taxon>
        <taxon>Dikarya</taxon>
        <taxon>Basidiomycota</taxon>
        <taxon>Agaricomycotina</taxon>
        <taxon>Agaricomycetes</taxon>
        <taxon>Agaricomycetidae</taxon>
        <taxon>Boletales</taxon>
        <taxon>Coniophorineae</taxon>
        <taxon>Hygrophoropsidaceae</taxon>
        <taxon>Hygrophoropsis</taxon>
    </lineage>
</organism>
<protein>
    <submittedName>
        <fullName evidence="1">Uncharacterized protein</fullName>
    </submittedName>
</protein>
<dbReference type="Proteomes" id="UP000790377">
    <property type="component" value="Unassembled WGS sequence"/>
</dbReference>
<proteinExistence type="predicted"/>
<evidence type="ECO:0000313" key="1">
    <source>
        <dbReference type="EMBL" id="KAH7909551.1"/>
    </source>
</evidence>
<accession>A0ACB8A8Q9</accession>
<dbReference type="EMBL" id="MU267753">
    <property type="protein sequence ID" value="KAH7909551.1"/>
    <property type="molecule type" value="Genomic_DNA"/>
</dbReference>
<gene>
    <name evidence="1" type="ORF">BJ138DRAFT_1197527</name>
</gene>